<protein>
    <submittedName>
        <fullName evidence="2">Uncharacterized protein</fullName>
    </submittedName>
</protein>
<dbReference type="GO" id="GO:0031492">
    <property type="term" value="F:nucleosomal DNA binding"/>
    <property type="evidence" value="ECO:0007669"/>
    <property type="project" value="TreeGrafter"/>
</dbReference>
<feature type="region of interest" description="Disordered" evidence="1">
    <location>
        <begin position="396"/>
        <end position="510"/>
    </location>
</feature>
<feature type="non-terminal residue" evidence="2">
    <location>
        <position position="1"/>
    </location>
</feature>
<dbReference type="GO" id="GO:0016514">
    <property type="term" value="C:SWI/SNF complex"/>
    <property type="evidence" value="ECO:0007669"/>
    <property type="project" value="TreeGrafter"/>
</dbReference>
<feature type="compositionally biased region" description="Low complexity" evidence="1">
    <location>
        <begin position="277"/>
        <end position="289"/>
    </location>
</feature>
<dbReference type="EMBL" id="CAJOBI010106019">
    <property type="protein sequence ID" value="CAF4610547.1"/>
    <property type="molecule type" value="Genomic_DNA"/>
</dbReference>
<dbReference type="PANTHER" id="PTHR46232:SF1">
    <property type="entry name" value="SWI_SNF-RELATED MATRIX-ASSOCIATED ACTIN-DEPENDENT REGULATOR OF CHROMATIN SUBFAMILY E MEMBER 1"/>
    <property type="match status" value="1"/>
</dbReference>
<dbReference type="Proteomes" id="UP000676336">
    <property type="component" value="Unassembled WGS sequence"/>
</dbReference>
<name>A0A8S2Z905_9BILA</name>
<dbReference type="PANTHER" id="PTHR46232">
    <property type="entry name" value="SMARCE1 REGULATOR OF CHROMATIN"/>
    <property type="match status" value="1"/>
</dbReference>
<feature type="compositionally biased region" description="Low complexity" evidence="1">
    <location>
        <begin position="457"/>
        <end position="471"/>
    </location>
</feature>
<evidence type="ECO:0000256" key="1">
    <source>
        <dbReference type="SAM" id="MobiDB-lite"/>
    </source>
</evidence>
<dbReference type="GO" id="GO:0045892">
    <property type="term" value="P:negative regulation of DNA-templated transcription"/>
    <property type="evidence" value="ECO:0007669"/>
    <property type="project" value="TreeGrafter"/>
</dbReference>
<feature type="compositionally biased region" description="Low complexity" evidence="1">
    <location>
        <begin position="47"/>
        <end position="98"/>
    </location>
</feature>
<feature type="compositionally biased region" description="Low complexity" evidence="1">
    <location>
        <begin position="396"/>
        <end position="415"/>
    </location>
</feature>
<gene>
    <name evidence="2" type="ORF">SMN809_LOCUS39456</name>
</gene>
<organism evidence="2 3">
    <name type="scientific">Rotaria magnacalcarata</name>
    <dbReference type="NCBI Taxonomy" id="392030"/>
    <lineage>
        <taxon>Eukaryota</taxon>
        <taxon>Metazoa</taxon>
        <taxon>Spiralia</taxon>
        <taxon>Gnathifera</taxon>
        <taxon>Rotifera</taxon>
        <taxon>Eurotatoria</taxon>
        <taxon>Bdelloidea</taxon>
        <taxon>Philodinida</taxon>
        <taxon>Philodinidae</taxon>
        <taxon>Rotaria</taxon>
    </lineage>
</organism>
<evidence type="ECO:0000313" key="2">
    <source>
        <dbReference type="EMBL" id="CAF4610547.1"/>
    </source>
</evidence>
<feature type="compositionally biased region" description="Polar residues" evidence="1">
    <location>
        <begin position="317"/>
        <end position="329"/>
    </location>
</feature>
<accession>A0A8S2Z905</accession>
<sequence>MSQNSGPFLVSSHGHPGFNPRPPPPPPPQPPSSSGPSKRISNGLMTGSSPGNPSMGSNMGLTSSPSPMRSASSMGPMKPGSMGMSPMDKSNSMSYSNRYSRKPWPMSRSIHDKNIRGHDDHEAPYLRPNIPGHPGPMENMNNSSFTIEPSTDDDESDDIYFSSRHIAAARFQRNQRLLCEIFNEVCIPDLRSNVNVDRISTLRRQVDALKTHRETFEKDLNELEDKHTEKKRKFLDANEKFHNEYVDASTNNLSREKINEILQKYEAMEKLQKEKQLLLQQQQQQQQQLAPAPPPSSSQTSTTMVPPSIVAPPTKVELTSTVEVSQQQIVPPPPVPTAISASHPPVPPVQIPSQPVSVQLPPVQSVPPTQIPPQPVPIQIPPQPAPIQIPPQPVPIQMSSQPVPIQMPSQPIPSTQIPPQPIPIQMQPQPVPSTQMQPQPVPTQIPSMPSAQHIPTQPVQSPMVPPQSAQSHLPPGPAMQQLPPPQQIPPSQQQQQQPSPHQGYPMMHQS</sequence>
<dbReference type="GO" id="GO:0016922">
    <property type="term" value="F:nuclear receptor binding"/>
    <property type="evidence" value="ECO:0007669"/>
    <property type="project" value="TreeGrafter"/>
</dbReference>
<feature type="compositionally biased region" description="Low complexity" evidence="1">
    <location>
        <begin position="297"/>
        <end position="308"/>
    </location>
</feature>
<comment type="caution">
    <text evidence="2">The sequence shown here is derived from an EMBL/GenBank/DDBJ whole genome shotgun (WGS) entry which is preliminary data.</text>
</comment>
<reference evidence="2" key="1">
    <citation type="submission" date="2021-02" db="EMBL/GenBank/DDBJ databases">
        <authorList>
            <person name="Nowell W R."/>
        </authorList>
    </citation>
    <scope>NUCLEOTIDE SEQUENCE</scope>
</reference>
<evidence type="ECO:0000313" key="3">
    <source>
        <dbReference type="Proteomes" id="UP000676336"/>
    </source>
</evidence>
<feature type="compositionally biased region" description="Pro residues" evidence="1">
    <location>
        <begin position="474"/>
        <end position="488"/>
    </location>
</feature>
<feature type="region of interest" description="Disordered" evidence="1">
    <location>
        <begin position="276"/>
        <end position="355"/>
    </location>
</feature>
<feature type="compositionally biased region" description="Polar residues" evidence="1">
    <location>
        <begin position="434"/>
        <end position="455"/>
    </location>
</feature>
<proteinExistence type="predicted"/>
<dbReference type="AlphaFoldDB" id="A0A8S2Z905"/>
<feature type="compositionally biased region" description="Low complexity" evidence="1">
    <location>
        <begin position="489"/>
        <end position="510"/>
    </location>
</feature>
<feature type="region of interest" description="Disordered" evidence="1">
    <location>
        <begin position="1"/>
        <end position="106"/>
    </location>
</feature>
<feature type="compositionally biased region" description="Pro residues" evidence="1">
    <location>
        <begin position="19"/>
        <end position="33"/>
    </location>
</feature>